<evidence type="ECO:0000313" key="3">
    <source>
        <dbReference type="Proteomes" id="UP000053760"/>
    </source>
</evidence>
<dbReference type="EMBL" id="KL447637">
    <property type="protein sequence ID" value="KFO75526.1"/>
    <property type="molecule type" value="Genomic_DNA"/>
</dbReference>
<feature type="compositionally biased region" description="Basic and acidic residues" evidence="1">
    <location>
        <begin position="22"/>
        <end position="39"/>
    </location>
</feature>
<evidence type="ECO:0000256" key="1">
    <source>
        <dbReference type="SAM" id="MobiDB-lite"/>
    </source>
</evidence>
<organism evidence="2 3">
    <name type="scientific">Cuculus canorus</name>
    <name type="common">Common cuckoo</name>
    <dbReference type="NCBI Taxonomy" id="55661"/>
    <lineage>
        <taxon>Eukaryota</taxon>
        <taxon>Metazoa</taxon>
        <taxon>Chordata</taxon>
        <taxon>Craniata</taxon>
        <taxon>Vertebrata</taxon>
        <taxon>Euteleostomi</taxon>
        <taxon>Archelosauria</taxon>
        <taxon>Archosauria</taxon>
        <taxon>Dinosauria</taxon>
        <taxon>Saurischia</taxon>
        <taxon>Theropoda</taxon>
        <taxon>Coelurosauria</taxon>
        <taxon>Aves</taxon>
        <taxon>Neognathae</taxon>
        <taxon>Neoaves</taxon>
        <taxon>Otidimorphae</taxon>
        <taxon>Cuculiformes</taxon>
        <taxon>Cuculidae</taxon>
        <taxon>Cuculus</taxon>
    </lineage>
</organism>
<protein>
    <submittedName>
        <fullName evidence="2">Uncharacterized protein</fullName>
    </submittedName>
</protein>
<reference evidence="2 3" key="1">
    <citation type="submission" date="2014-04" db="EMBL/GenBank/DDBJ databases">
        <title>Genome evolution of avian class.</title>
        <authorList>
            <person name="Zhang G."/>
            <person name="Li C."/>
        </authorList>
    </citation>
    <scope>NUCLEOTIDE SEQUENCE [LARGE SCALE GENOMIC DNA]</scope>
    <source>
        <strain evidence="2">BGI_N303</strain>
    </source>
</reference>
<feature type="non-terminal residue" evidence="2">
    <location>
        <position position="51"/>
    </location>
</feature>
<dbReference type="AlphaFoldDB" id="A0A091G2H5"/>
<feature type="non-terminal residue" evidence="2">
    <location>
        <position position="1"/>
    </location>
</feature>
<feature type="region of interest" description="Disordered" evidence="1">
    <location>
        <begin position="1"/>
        <end position="51"/>
    </location>
</feature>
<gene>
    <name evidence="2" type="ORF">N303_14245</name>
</gene>
<sequence length="51" mass="4869">PVALAGEASPATVTAAQAGQTKAREAKAPGVDGHSRITEDAANSSAGGVSH</sequence>
<feature type="compositionally biased region" description="Polar residues" evidence="1">
    <location>
        <begin position="41"/>
        <end position="51"/>
    </location>
</feature>
<feature type="compositionally biased region" description="Polar residues" evidence="1">
    <location>
        <begin position="11"/>
        <end position="20"/>
    </location>
</feature>
<keyword evidence="3" id="KW-1185">Reference proteome</keyword>
<proteinExistence type="predicted"/>
<name>A0A091G2H5_CUCCA</name>
<dbReference type="Proteomes" id="UP000053760">
    <property type="component" value="Unassembled WGS sequence"/>
</dbReference>
<evidence type="ECO:0000313" key="2">
    <source>
        <dbReference type="EMBL" id="KFO75526.1"/>
    </source>
</evidence>
<accession>A0A091G2H5</accession>